<dbReference type="InterPro" id="IPR030841">
    <property type="entry name" value="NTH1"/>
</dbReference>
<dbReference type="SMART" id="SM00478">
    <property type="entry name" value="ENDO3c"/>
    <property type="match status" value="1"/>
</dbReference>
<dbReference type="InterPro" id="IPR003651">
    <property type="entry name" value="Endonuclease3_FeS-loop_motif"/>
</dbReference>
<evidence type="ECO:0000256" key="15">
    <source>
        <dbReference type="SAM" id="MobiDB-lite"/>
    </source>
</evidence>
<dbReference type="GO" id="GO:0006289">
    <property type="term" value="P:nucleotide-excision repair"/>
    <property type="evidence" value="ECO:0007669"/>
    <property type="project" value="TreeGrafter"/>
</dbReference>
<keyword evidence="4" id="KW-0479">Metal-binding</keyword>
<feature type="compositionally biased region" description="Low complexity" evidence="15">
    <location>
        <begin position="92"/>
        <end position="101"/>
    </location>
</feature>
<dbReference type="FunFam" id="1.10.340.30:FF:000005">
    <property type="entry name" value="Endonuclease III-like protein 1"/>
    <property type="match status" value="1"/>
</dbReference>
<evidence type="ECO:0000256" key="14">
    <source>
        <dbReference type="HAMAP-Rule" id="MF_03183"/>
    </source>
</evidence>
<dbReference type="Gene3D" id="1.10.340.30">
    <property type="entry name" value="Hypothetical protein, domain 2"/>
    <property type="match status" value="1"/>
</dbReference>
<comment type="catalytic activity">
    <reaction evidence="13 14">
        <text>2'-deoxyribonucleotide-(2'-deoxyribose 5'-phosphate)-2'-deoxyribonucleotide-DNA = a 3'-end 2'-deoxyribonucleotide-(2,3-dehydro-2,3-deoxyribose 5'-phosphate)-DNA + a 5'-end 5'-phospho-2'-deoxyribonucleoside-DNA + H(+)</text>
        <dbReference type="Rhea" id="RHEA:66592"/>
        <dbReference type="Rhea" id="RHEA-COMP:13180"/>
        <dbReference type="Rhea" id="RHEA-COMP:16897"/>
        <dbReference type="Rhea" id="RHEA-COMP:17067"/>
        <dbReference type="ChEBI" id="CHEBI:15378"/>
        <dbReference type="ChEBI" id="CHEBI:136412"/>
        <dbReference type="ChEBI" id="CHEBI:157695"/>
        <dbReference type="ChEBI" id="CHEBI:167181"/>
        <dbReference type="EC" id="4.2.99.18"/>
    </reaction>
</comment>
<dbReference type="Ensembl" id="ENSAOWT00000006757.1">
    <property type="protein sequence ID" value="ENSAOWP00000005961.1"/>
    <property type="gene ID" value="ENSAOWG00000004095.1"/>
</dbReference>
<dbReference type="GO" id="GO:0000703">
    <property type="term" value="F:oxidized pyrimidine nucleobase lesion DNA N-glycosylase activity"/>
    <property type="evidence" value="ECO:0007669"/>
    <property type="project" value="UniProtKB-UniRule"/>
</dbReference>
<keyword evidence="14" id="KW-0539">Nucleus</keyword>
<dbReference type="Proteomes" id="UP000694424">
    <property type="component" value="Unplaced"/>
</dbReference>
<dbReference type="GO" id="GO:0005634">
    <property type="term" value="C:nucleus"/>
    <property type="evidence" value="ECO:0007669"/>
    <property type="project" value="UniProtKB-SubCell"/>
</dbReference>
<comment type="caution">
    <text evidence="14">Lacks conserved residue(s) required for the propagation of feature annotation.</text>
</comment>
<evidence type="ECO:0000256" key="4">
    <source>
        <dbReference type="ARBA" id="ARBA00022723"/>
    </source>
</evidence>
<protein>
    <recommendedName>
        <fullName evidence="14">Endonuclease III-like protein 1</fullName>
        <ecNumber evidence="14">3.2.2.-</ecNumber>
        <ecNumber evidence="14">4.2.99.18</ecNumber>
    </recommendedName>
    <alternativeName>
        <fullName evidence="14">Bifunctional DNA N-glycosylase/DNA-(apurinic or apyrimidinic site) lyase</fullName>
        <shortName evidence="14">DNA glycosylase/AP lyase</shortName>
    </alternativeName>
</protein>
<comment type="function">
    <text evidence="14">Bifunctional DNA N-glycosylase with associated apurinic/apyrimidinic (AP) lyase function that catalyzes the first step in base excision repair (BER), the primary repair pathway for the repair of oxidative DNA damage. The DNA N-glycosylase activity releases the damaged DNA base from DNA by cleaving the N-glycosidic bond, leaving an AP site. The AP lyase activity cleaves the phosphodiester bond 3' to the AP site by a beta-elimination. Primarily recognizes and repairs oxidative base damage of pyrimidines.</text>
</comment>
<keyword evidence="12 14" id="KW-0326">Glycosidase</keyword>
<comment type="cofactor">
    <cofactor evidence="1">
        <name>[4Fe-4S] cluster</name>
        <dbReference type="ChEBI" id="CHEBI:49883"/>
    </cofactor>
</comment>
<dbReference type="GO" id="GO:0046872">
    <property type="term" value="F:metal ion binding"/>
    <property type="evidence" value="ECO:0007669"/>
    <property type="project" value="UniProtKB-KW"/>
</dbReference>
<evidence type="ECO:0000256" key="9">
    <source>
        <dbReference type="ARBA" id="ARBA00023014"/>
    </source>
</evidence>
<keyword evidence="7" id="KW-0809">Transit peptide</keyword>
<evidence type="ECO:0000256" key="5">
    <source>
        <dbReference type="ARBA" id="ARBA00022763"/>
    </source>
</evidence>
<dbReference type="InterPro" id="IPR004035">
    <property type="entry name" value="Endouclease-III_FeS-bd_BS"/>
</dbReference>
<evidence type="ECO:0000313" key="18">
    <source>
        <dbReference type="Proteomes" id="UP000694424"/>
    </source>
</evidence>
<dbReference type="CDD" id="cd00056">
    <property type="entry name" value="ENDO3c"/>
    <property type="match status" value="1"/>
</dbReference>
<keyword evidence="5 14" id="KW-0227">DNA damage</keyword>
<dbReference type="InterPro" id="IPR003265">
    <property type="entry name" value="HhH-GPD_domain"/>
</dbReference>
<evidence type="ECO:0000313" key="17">
    <source>
        <dbReference type="Ensembl" id="ENSAOWP00000005961.1"/>
    </source>
</evidence>
<keyword evidence="3" id="KW-0004">4Fe-4S</keyword>
<evidence type="ECO:0000256" key="12">
    <source>
        <dbReference type="ARBA" id="ARBA00023295"/>
    </source>
</evidence>
<evidence type="ECO:0000256" key="8">
    <source>
        <dbReference type="ARBA" id="ARBA00023004"/>
    </source>
</evidence>
<evidence type="ECO:0000256" key="3">
    <source>
        <dbReference type="ARBA" id="ARBA00022485"/>
    </source>
</evidence>
<comment type="similarity">
    <text evidence="2 14">Belongs to the Nth/MutY family.</text>
</comment>
<evidence type="ECO:0000256" key="6">
    <source>
        <dbReference type="ARBA" id="ARBA00022801"/>
    </source>
</evidence>
<dbReference type="GO" id="GO:0005739">
    <property type="term" value="C:mitochondrion"/>
    <property type="evidence" value="ECO:0007669"/>
    <property type="project" value="UniProtKB-SubCell"/>
</dbReference>
<evidence type="ECO:0000256" key="13">
    <source>
        <dbReference type="ARBA" id="ARBA00044632"/>
    </source>
</evidence>
<dbReference type="FunFam" id="1.10.1670.10:FF:000003">
    <property type="entry name" value="Endonuclease III homolog"/>
    <property type="match status" value="1"/>
</dbReference>
<dbReference type="AlphaFoldDB" id="A0A8B9P8A7"/>
<dbReference type="HAMAP" id="MF_03183">
    <property type="entry name" value="Endonuclease_III_Nth"/>
    <property type="match status" value="1"/>
</dbReference>
<evidence type="ECO:0000256" key="7">
    <source>
        <dbReference type="ARBA" id="ARBA00022946"/>
    </source>
</evidence>
<dbReference type="GO" id="GO:0140078">
    <property type="term" value="F:class I DNA-(apurinic or apyrimidinic site) endonuclease activity"/>
    <property type="evidence" value="ECO:0007669"/>
    <property type="project" value="UniProtKB-EC"/>
</dbReference>
<feature type="region of interest" description="Disordered" evidence="15">
    <location>
        <begin position="1"/>
        <end position="140"/>
    </location>
</feature>
<dbReference type="InterPro" id="IPR023170">
    <property type="entry name" value="HhH_base_excis_C"/>
</dbReference>
<evidence type="ECO:0000256" key="11">
    <source>
        <dbReference type="ARBA" id="ARBA00023239"/>
    </source>
</evidence>
<keyword evidence="6 14" id="KW-0378">Hydrolase</keyword>
<dbReference type="GO" id="GO:0006285">
    <property type="term" value="P:base-excision repair, AP site formation"/>
    <property type="evidence" value="ECO:0007669"/>
    <property type="project" value="UniProtKB-UniRule"/>
</dbReference>
<reference evidence="17" key="2">
    <citation type="submission" date="2025-09" db="UniProtKB">
        <authorList>
            <consortium name="Ensembl"/>
        </authorList>
    </citation>
    <scope>IDENTIFICATION</scope>
</reference>
<gene>
    <name evidence="14" type="primary">NTHL1</name>
</gene>
<dbReference type="Pfam" id="PF00633">
    <property type="entry name" value="HHH"/>
    <property type="match status" value="1"/>
</dbReference>
<keyword evidence="14" id="KW-0496">Mitochondrion</keyword>
<dbReference type="GO" id="GO:0051539">
    <property type="term" value="F:4 iron, 4 sulfur cluster binding"/>
    <property type="evidence" value="ECO:0007669"/>
    <property type="project" value="UniProtKB-KW"/>
</dbReference>
<sequence length="361" mass="39477">MGTYPSPRDPPSPRPAGARRAVGGGRPCPGAAPAPSAAGWPRAAGAGGGTKGCVGIAGKESPPRVTLPWAEAGRADGEPTSVSPKKHLPSLAASRAAGAARVPKRSARGKSVAIAYESAQGDGAEEGAPEPKRPKWEPRNWRQQLERIREMRSSRDAPVDRMGVEKCYDSSAPPQVMRYQVLLSLMLSSQTKDEVTSAAMLRLRQRGLTVDSILQMDDVTLGEIIYPVGFWRNKVKYIKQTTAILKQKYGGDIPSTVEELVKLPGVGPKMAHLAMHIAWNNVSGIGVDTHVHRITNRLKWVKKETRSPEETRVALEDWLPRDLWREINWLLVGFGQQTCLPVNPRCRECLNQDICPAAKRR</sequence>
<feature type="compositionally biased region" description="Low complexity" evidence="15">
    <location>
        <begin position="28"/>
        <end position="44"/>
    </location>
</feature>
<evidence type="ECO:0000256" key="2">
    <source>
        <dbReference type="ARBA" id="ARBA00008343"/>
    </source>
</evidence>
<evidence type="ECO:0000256" key="1">
    <source>
        <dbReference type="ARBA" id="ARBA00001966"/>
    </source>
</evidence>
<comment type="subcellular location">
    <subcellularLocation>
        <location evidence="14">Nucleus</location>
    </subcellularLocation>
    <subcellularLocation>
        <location evidence="14">Mitochondrion</location>
    </subcellularLocation>
</comment>
<dbReference type="EC" id="3.2.2.-" evidence="14"/>
<dbReference type="Gene3D" id="1.10.1670.10">
    <property type="entry name" value="Helix-hairpin-Helix base-excision DNA repair enzymes (C-terminal)"/>
    <property type="match status" value="1"/>
</dbReference>
<reference evidence="17" key="1">
    <citation type="submission" date="2025-08" db="UniProtKB">
        <authorList>
            <consortium name="Ensembl"/>
        </authorList>
    </citation>
    <scope>IDENTIFICATION</scope>
</reference>
<keyword evidence="8" id="KW-0408">Iron</keyword>
<dbReference type="Pfam" id="PF00730">
    <property type="entry name" value="HhH-GPD"/>
    <property type="match status" value="1"/>
</dbReference>
<dbReference type="EC" id="4.2.99.18" evidence="14"/>
<dbReference type="SUPFAM" id="SSF48150">
    <property type="entry name" value="DNA-glycosylase"/>
    <property type="match status" value="1"/>
</dbReference>
<dbReference type="InterPro" id="IPR000445">
    <property type="entry name" value="HhH_motif"/>
</dbReference>
<dbReference type="InterPro" id="IPR004036">
    <property type="entry name" value="Endonuclease-III-like_CS2"/>
</dbReference>
<keyword evidence="11 14" id="KW-0456">Lyase</keyword>
<dbReference type="SMART" id="SM00525">
    <property type="entry name" value="FES"/>
    <property type="match status" value="1"/>
</dbReference>
<keyword evidence="9" id="KW-0411">Iron-sulfur</keyword>
<evidence type="ECO:0000256" key="10">
    <source>
        <dbReference type="ARBA" id="ARBA00023204"/>
    </source>
</evidence>
<dbReference type="PANTHER" id="PTHR43286">
    <property type="entry name" value="ENDONUCLEASE III-LIKE PROTEIN 1"/>
    <property type="match status" value="1"/>
</dbReference>
<proteinExistence type="inferred from homology"/>
<dbReference type="InterPro" id="IPR011257">
    <property type="entry name" value="DNA_glycosylase"/>
</dbReference>
<keyword evidence="10 14" id="KW-0234">DNA repair</keyword>
<keyword evidence="18" id="KW-1185">Reference proteome</keyword>
<dbReference type="GO" id="GO:0003677">
    <property type="term" value="F:DNA binding"/>
    <property type="evidence" value="ECO:0007669"/>
    <property type="project" value="UniProtKB-UniRule"/>
</dbReference>
<organism evidence="17 18">
    <name type="scientific">Apteryx owenii</name>
    <name type="common">Little spotted kiwi</name>
    <dbReference type="NCBI Taxonomy" id="8824"/>
    <lineage>
        <taxon>Eukaryota</taxon>
        <taxon>Metazoa</taxon>
        <taxon>Chordata</taxon>
        <taxon>Craniata</taxon>
        <taxon>Vertebrata</taxon>
        <taxon>Euteleostomi</taxon>
        <taxon>Archelosauria</taxon>
        <taxon>Archosauria</taxon>
        <taxon>Dinosauria</taxon>
        <taxon>Saurischia</taxon>
        <taxon>Theropoda</taxon>
        <taxon>Coelurosauria</taxon>
        <taxon>Aves</taxon>
        <taxon>Palaeognathae</taxon>
        <taxon>Apterygiformes</taxon>
        <taxon>Apterygidae</taxon>
        <taxon>Apteryx</taxon>
    </lineage>
</organism>
<feature type="compositionally biased region" description="Basic and acidic residues" evidence="15">
    <location>
        <begin position="129"/>
        <end position="140"/>
    </location>
</feature>
<dbReference type="PANTHER" id="PTHR43286:SF1">
    <property type="entry name" value="ENDONUCLEASE III-LIKE PROTEIN 1"/>
    <property type="match status" value="1"/>
</dbReference>
<name>A0A8B9P8A7_APTOW</name>
<dbReference type="PROSITE" id="PS00764">
    <property type="entry name" value="ENDONUCLEASE_III_1"/>
    <property type="match status" value="1"/>
</dbReference>
<dbReference type="PROSITE" id="PS01155">
    <property type="entry name" value="ENDONUCLEASE_III_2"/>
    <property type="match status" value="1"/>
</dbReference>
<accession>A0A8B9P8A7</accession>
<evidence type="ECO:0000259" key="16">
    <source>
        <dbReference type="SMART" id="SM00478"/>
    </source>
</evidence>
<feature type="domain" description="HhH-GPD" evidence="16">
    <location>
        <begin position="187"/>
        <end position="337"/>
    </location>
</feature>